<feature type="region of interest" description="Disordered" evidence="11">
    <location>
        <begin position="237"/>
        <end position="261"/>
    </location>
</feature>
<evidence type="ECO:0000256" key="6">
    <source>
        <dbReference type="ARBA" id="ARBA00022884"/>
    </source>
</evidence>
<dbReference type="FunFam" id="3.30.70.330:FF:000059">
    <property type="entry name" value="splicing factor 3B subunit 4"/>
    <property type="match status" value="1"/>
</dbReference>
<evidence type="ECO:0000256" key="4">
    <source>
        <dbReference type="ARBA" id="ARBA00022728"/>
    </source>
</evidence>
<dbReference type="PANTHER" id="PTHR48030:SF3">
    <property type="entry name" value="SPLICING FACTOR 3B SUBUNIT 4"/>
    <property type="match status" value="1"/>
</dbReference>
<evidence type="ECO:0000313" key="13">
    <source>
        <dbReference type="EMBL" id="CAD8102101.1"/>
    </source>
</evidence>
<comment type="caution">
    <text evidence="13">The sequence shown here is derived from an EMBL/GenBank/DDBJ whole genome shotgun (WGS) entry which is preliminary data.</text>
</comment>
<dbReference type="InterPro" id="IPR034159">
    <property type="entry name" value="SF3B4_RRM2"/>
</dbReference>
<keyword evidence="6 10" id="KW-0694">RNA-binding</keyword>
<feature type="compositionally biased region" description="Pro residues" evidence="11">
    <location>
        <begin position="246"/>
        <end position="261"/>
    </location>
</feature>
<evidence type="ECO:0000256" key="3">
    <source>
        <dbReference type="ARBA" id="ARBA00022664"/>
    </source>
</evidence>
<dbReference type="GO" id="GO:0008380">
    <property type="term" value="P:RNA splicing"/>
    <property type="evidence" value="ECO:0007669"/>
    <property type="project" value="UniProtKB-KW"/>
</dbReference>
<keyword evidence="4" id="KW-0747">Spliceosome</keyword>
<evidence type="ECO:0000256" key="9">
    <source>
        <dbReference type="ARBA" id="ARBA00070533"/>
    </source>
</evidence>
<dbReference type="GO" id="GO:0006397">
    <property type="term" value="P:mRNA processing"/>
    <property type="evidence" value="ECO:0007669"/>
    <property type="project" value="UniProtKB-KW"/>
</dbReference>
<dbReference type="InterPro" id="IPR034158">
    <property type="entry name" value="SF3B4_RRM1"/>
</dbReference>
<evidence type="ECO:0000256" key="1">
    <source>
        <dbReference type="ARBA" id="ARBA00004123"/>
    </source>
</evidence>
<evidence type="ECO:0000256" key="2">
    <source>
        <dbReference type="ARBA" id="ARBA00008363"/>
    </source>
</evidence>
<evidence type="ECO:0000256" key="5">
    <source>
        <dbReference type="ARBA" id="ARBA00022737"/>
    </source>
</evidence>
<reference evidence="13" key="1">
    <citation type="submission" date="2021-01" db="EMBL/GenBank/DDBJ databases">
        <authorList>
            <consortium name="Genoscope - CEA"/>
            <person name="William W."/>
        </authorList>
    </citation>
    <scope>NUCLEOTIDE SEQUENCE</scope>
</reference>
<sequence length="261" mass="28959">MSLALAGVVPPLYERNQEATIYIGNLDQKVTDDIVWELFIQCGPVVNVHIPKDKISGEHQGYGFVEFKSEEDADYAIKIMHMIKLYGKPIKVNKASQDKRTQEVGANLFIGNLDTEIDEKTLYETFSAFGHILSTKIMRNPETGVSKGYGFVSYDNFESSDGALTAMNGQFLGTKIIRVEYAFKKDAKGERHGSQAERLLAANRPLAQKALLGFVGYMPTELRIPLPPPPSIQIQPLQEGYKPLPQQLPVPLPPPPSGMPK</sequence>
<keyword evidence="14" id="KW-1185">Reference proteome</keyword>
<accession>A0A8S1PGX3</accession>
<dbReference type="OMA" id="VIRDMDQ"/>
<dbReference type="PANTHER" id="PTHR48030">
    <property type="entry name" value="SPLICING FACTOR 3B SUBUNIT 4"/>
    <property type="match status" value="1"/>
</dbReference>
<dbReference type="GO" id="GO:0005730">
    <property type="term" value="C:nucleolus"/>
    <property type="evidence" value="ECO:0007669"/>
    <property type="project" value="TreeGrafter"/>
</dbReference>
<dbReference type="PROSITE" id="PS50102">
    <property type="entry name" value="RRM"/>
    <property type="match status" value="2"/>
</dbReference>
<organism evidence="13 14">
    <name type="scientific">Paramecium primaurelia</name>
    <dbReference type="NCBI Taxonomy" id="5886"/>
    <lineage>
        <taxon>Eukaryota</taxon>
        <taxon>Sar</taxon>
        <taxon>Alveolata</taxon>
        <taxon>Ciliophora</taxon>
        <taxon>Intramacronucleata</taxon>
        <taxon>Oligohymenophorea</taxon>
        <taxon>Peniculida</taxon>
        <taxon>Parameciidae</taxon>
        <taxon>Paramecium</taxon>
    </lineage>
</organism>
<name>A0A8S1PGX3_PARPR</name>
<dbReference type="InterPro" id="IPR052084">
    <property type="entry name" value="SF3B4_spliceosome_assoc"/>
</dbReference>
<dbReference type="FunFam" id="3.30.70.330:FF:000121">
    <property type="entry name" value="Splicing factor 3b subunit 4"/>
    <property type="match status" value="1"/>
</dbReference>
<keyword evidence="3" id="KW-0507">mRNA processing</keyword>
<dbReference type="CDD" id="cd12335">
    <property type="entry name" value="RRM2_SF3B4"/>
    <property type="match status" value="1"/>
</dbReference>
<comment type="similarity">
    <text evidence="2">Belongs to the SF3B4 family.</text>
</comment>
<comment type="subcellular location">
    <subcellularLocation>
        <location evidence="1">Nucleus</location>
    </subcellularLocation>
</comment>
<feature type="domain" description="RRM" evidence="12">
    <location>
        <begin position="106"/>
        <end position="184"/>
    </location>
</feature>
<dbReference type="GO" id="GO:0071011">
    <property type="term" value="C:precatalytic spliceosome"/>
    <property type="evidence" value="ECO:0007669"/>
    <property type="project" value="TreeGrafter"/>
</dbReference>
<dbReference type="InterPro" id="IPR000504">
    <property type="entry name" value="RRM_dom"/>
</dbReference>
<evidence type="ECO:0000256" key="8">
    <source>
        <dbReference type="ARBA" id="ARBA00023242"/>
    </source>
</evidence>
<dbReference type="EMBL" id="CAJJDM010000120">
    <property type="protein sequence ID" value="CAD8102101.1"/>
    <property type="molecule type" value="Genomic_DNA"/>
</dbReference>
<gene>
    <name evidence="13" type="ORF">PPRIM_AZ9-3.1.T1170129</name>
</gene>
<proteinExistence type="inferred from homology"/>
<keyword evidence="7" id="KW-0508">mRNA splicing</keyword>
<keyword evidence="8" id="KW-0539">Nucleus</keyword>
<keyword evidence="5" id="KW-0677">Repeat</keyword>
<evidence type="ECO:0000259" key="12">
    <source>
        <dbReference type="PROSITE" id="PS50102"/>
    </source>
</evidence>
<protein>
    <recommendedName>
        <fullName evidence="9">Splicing factor 3B subunit 4</fullName>
    </recommendedName>
</protein>
<dbReference type="Proteomes" id="UP000688137">
    <property type="component" value="Unassembled WGS sequence"/>
</dbReference>
<dbReference type="CDD" id="cd12334">
    <property type="entry name" value="RRM1_SF3B4"/>
    <property type="match status" value="1"/>
</dbReference>
<dbReference type="AlphaFoldDB" id="A0A8S1PGX3"/>
<dbReference type="GO" id="GO:0003723">
    <property type="term" value="F:RNA binding"/>
    <property type="evidence" value="ECO:0007669"/>
    <property type="project" value="UniProtKB-UniRule"/>
</dbReference>
<dbReference type="Pfam" id="PF00076">
    <property type="entry name" value="RRM_1"/>
    <property type="match status" value="2"/>
</dbReference>
<evidence type="ECO:0000256" key="11">
    <source>
        <dbReference type="SAM" id="MobiDB-lite"/>
    </source>
</evidence>
<evidence type="ECO:0000256" key="7">
    <source>
        <dbReference type="ARBA" id="ARBA00023187"/>
    </source>
</evidence>
<dbReference type="GO" id="GO:0048026">
    <property type="term" value="P:positive regulation of mRNA splicing, via spliceosome"/>
    <property type="evidence" value="ECO:0007669"/>
    <property type="project" value="TreeGrafter"/>
</dbReference>
<evidence type="ECO:0000256" key="10">
    <source>
        <dbReference type="PROSITE-ProRule" id="PRU00176"/>
    </source>
</evidence>
<feature type="domain" description="RRM" evidence="12">
    <location>
        <begin position="19"/>
        <end position="97"/>
    </location>
</feature>
<dbReference type="SMART" id="SM00360">
    <property type="entry name" value="RRM"/>
    <property type="match status" value="2"/>
</dbReference>
<evidence type="ECO:0000313" key="14">
    <source>
        <dbReference type="Proteomes" id="UP000688137"/>
    </source>
</evidence>